<dbReference type="AlphaFoldDB" id="A0A653WPB2"/>
<protein>
    <submittedName>
        <fullName evidence="1">Uncharacterized protein</fullName>
    </submittedName>
</protein>
<evidence type="ECO:0000313" key="2">
    <source>
        <dbReference type="Proteomes" id="UP000437562"/>
    </source>
</evidence>
<proteinExistence type="predicted"/>
<gene>
    <name evidence="1" type="ORF">BACI71_30231</name>
</gene>
<accession>A0A653WPB2</accession>
<dbReference type="Proteomes" id="UP000437562">
    <property type="component" value="Unassembled WGS sequence"/>
</dbReference>
<organism evidence="1 2">
    <name type="scientific">Bacillus mycoides</name>
    <dbReference type="NCBI Taxonomy" id="1405"/>
    <lineage>
        <taxon>Bacteria</taxon>
        <taxon>Bacillati</taxon>
        <taxon>Bacillota</taxon>
        <taxon>Bacilli</taxon>
        <taxon>Bacillales</taxon>
        <taxon>Bacillaceae</taxon>
        <taxon>Bacillus</taxon>
        <taxon>Bacillus cereus group</taxon>
    </lineage>
</organism>
<dbReference type="EMBL" id="CABWMC010000023">
    <property type="protein sequence ID" value="VXC20489.1"/>
    <property type="molecule type" value="Genomic_DNA"/>
</dbReference>
<reference evidence="1 2" key="1">
    <citation type="submission" date="2019-10" db="EMBL/GenBank/DDBJ databases">
        <authorList>
            <person name="Karimi E."/>
        </authorList>
    </citation>
    <scope>NUCLEOTIDE SEQUENCE [LARGE SCALE GENOMIC DNA]</scope>
    <source>
        <strain evidence="1">Bacillus sp. 71</strain>
    </source>
</reference>
<evidence type="ECO:0000313" key="1">
    <source>
        <dbReference type="EMBL" id="VXC20489.1"/>
    </source>
</evidence>
<name>A0A653WPB2_BACMY</name>
<sequence length="42" mass="5099">MTEKLSFKMDILMRQDVMEGEWKWDKIAGFVQGKRRQMMAFT</sequence>